<evidence type="ECO:0000313" key="2">
    <source>
        <dbReference type="Proteomes" id="UP000033047"/>
    </source>
</evidence>
<dbReference type="HOGENOM" id="CLU_114504_0_0_10"/>
<dbReference type="RefSeq" id="WP_046146988.1">
    <property type="nucleotide sequence ID" value="NZ_KQ033913.1"/>
</dbReference>
<proteinExistence type="predicted"/>
<accession>A0A0F5IX90</accession>
<evidence type="ECO:0000313" key="1">
    <source>
        <dbReference type="EMBL" id="KKB50231.1"/>
    </source>
</evidence>
<protein>
    <recommendedName>
        <fullName evidence="3">DUF1579 domain-containing protein</fullName>
    </recommendedName>
</protein>
<sequence>MKEFEEALVCKCKNERIPEEFNYFGKVIGEWDLDWNDRLNTSTPRRMKGEWIFSWVLDGMAVQDVFIVPSRAERLTDIQPDAAYGTTIRLFNIERQVWEIFYGCPEECARLEARKEGDEIILTEITSKAMKWIFSDITDNSFTWRSIAKSPAGDWITLARVYATRKKK</sequence>
<evidence type="ECO:0008006" key="3">
    <source>
        <dbReference type="Google" id="ProtNLM"/>
    </source>
</evidence>
<comment type="caution">
    <text evidence="1">The sequence shown here is derived from an EMBL/GenBank/DDBJ whole genome shotgun (WGS) entry which is preliminary data.</text>
</comment>
<organism evidence="1 2">
    <name type="scientific">Parabacteroides goldsteinii DSM 19448 = WAL 12034</name>
    <dbReference type="NCBI Taxonomy" id="927665"/>
    <lineage>
        <taxon>Bacteria</taxon>
        <taxon>Pseudomonadati</taxon>
        <taxon>Bacteroidota</taxon>
        <taxon>Bacteroidia</taxon>
        <taxon>Bacteroidales</taxon>
        <taxon>Tannerellaceae</taxon>
        <taxon>Parabacteroides</taxon>
    </lineage>
</organism>
<reference evidence="1 2" key="1">
    <citation type="submission" date="2013-04" db="EMBL/GenBank/DDBJ databases">
        <title>The Genome Sequence of Parabacteroides goldsteinii DSM 19448.</title>
        <authorList>
            <consortium name="The Broad Institute Genomics Platform"/>
            <person name="Earl A."/>
            <person name="Ward D."/>
            <person name="Feldgarden M."/>
            <person name="Gevers D."/>
            <person name="Martens E."/>
            <person name="Sakamoto M."/>
            <person name="Benno Y."/>
            <person name="Song Y."/>
            <person name="Liu C."/>
            <person name="Lee J."/>
            <person name="Bolanos M."/>
            <person name="Vaisanen M.L."/>
            <person name="Finegold S.M."/>
            <person name="Walker B."/>
            <person name="Young S."/>
            <person name="Zeng Q."/>
            <person name="Gargeya S."/>
            <person name="Fitzgerald M."/>
            <person name="Haas B."/>
            <person name="Abouelleil A."/>
            <person name="Allen A.W."/>
            <person name="Alvarado L."/>
            <person name="Arachchi H.M."/>
            <person name="Berlin A.M."/>
            <person name="Chapman S.B."/>
            <person name="Gainer-Dewar J."/>
            <person name="Goldberg J."/>
            <person name="Griggs A."/>
            <person name="Gujja S."/>
            <person name="Hansen M."/>
            <person name="Howarth C."/>
            <person name="Imamovic A."/>
            <person name="Ireland A."/>
            <person name="Larimer J."/>
            <person name="McCowan C."/>
            <person name="Murphy C."/>
            <person name="Pearson M."/>
            <person name="Poon T.W."/>
            <person name="Priest M."/>
            <person name="Roberts A."/>
            <person name="Saif S."/>
            <person name="Shea T."/>
            <person name="Sisk P."/>
            <person name="Sykes S."/>
            <person name="Wortman J."/>
            <person name="Nusbaum C."/>
            <person name="Birren B."/>
        </authorList>
    </citation>
    <scope>NUCLEOTIDE SEQUENCE [LARGE SCALE GENOMIC DNA]</scope>
    <source>
        <strain evidence="1 2">DSM 19448</strain>
    </source>
</reference>
<dbReference type="PATRIC" id="fig|927665.4.peg.3682"/>
<gene>
    <name evidence="1" type="ORF">HMPREF1535_03580</name>
</gene>
<dbReference type="Proteomes" id="UP000033047">
    <property type="component" value="Unassembled WGS sequence"/>
</dbReference>
<dbReference type="EMBL" id="AQHV01000016">
    <property type="protein sequence ID" value="KKB50231.1"/>
    <property type="molecule type" value="Genomic_DNA"/>
</dbReference>
<dbReference type="AlphaFoldDB" id="A0A0F5IX90"/>
<name>A0A0F5IX90_9BACT</name>
<dbReference type="STRING" id="927665.HMPREF1535_03580"/>